<sequence>MASPYSNGYTPSSGPPPSTPGNRNYRFNPPSHSGSSDDLGALTLNVLRLLWGYGVRRAVGATLSVGSLLLTGTRASTLLHDSQRRRPRPQPAAIVAAETLLRLVQHNLAPQRVFSVPHFLAAFWVLVMLWGERWNFHAKVSRCHWDHWEKWPAGAEPHHLVFVADPQIIDAHSYPGRPWPINSLTIMLTDNYMRRSYRELQEQLRPDTVMFLGDLFDGGREWRPAYGTFQDPMWSSRPEHERGYAKMWRKNYGENYWLQEYARFGEIFLDPWTLGGTDPGPGQRGRRIIASLPGNHDLGFGSEVQLSVRNRFESYFGEGNRVDVVGNHTFVSVDTVSLSADTSDRAGQSDVQPIFKPTEDFLKNVSWAKTRAVARELRFQQGAVEEGLLHQHRVEDLDRATFDMAAQNKALGAGDALLADLPTILLSHVPLFRPPGTPCGPLREHWPPAKPSAEDPDKPVFPDHRNAISLTRGYQYQNVLSESDSHKLIKSIGNVKHAFSGDDHDYCEVVHDAGLEHVREITVKSFSMAMGVPTPGFLMLSLYNPVDPKGQPLAMVGAPPGEIAPPTMQTHLCLLPNQLSTFARYGGMAVVSIVLLAIYAVLIQVLNLPVFAFNPLAHDGSSSFGSAATMDSSTALHTFSKAKVEDDEYGRSGGGGGGSHPKDAVSTNSQKGASDSTGSISFRAVPATYLRGQSFANQPQPHMPQHAHQKSQRNSRSNVHDFATRASLPVNAYEMRSGPKIQIARDTDDSDDTDDSASGNDFLNDDYMVGVDLGSGGSRWQPAARRGVLGLGMSAVSSLKQLVWRVLRWNDHGSRQRRRGAAGSSGGGGSSRFGGLIRFGWGGGGGSNSSSLGRSSSGANSGSAAAARRRRHGGRASRRQRLLQLAGWEFYAMAFRVAWMVLAYWTWLNYKG</sequence>
<evidence type="ECO:0000256" key="3">
    <source>
        <dbReference type="SAM" id="Phobius"/>
    </source>
</evidence>
<protein>
    <recommendedName>
        <fullName evidence="6">Calcineurin-like phosphoesterase domain-containing protein</fullName>
    </recommendedName>
</protein>
<proteinExistence type="predicted"/>
<gene>
    <name evidence="4" type="ORF">SEPCBS57363_003099</name>
</gene>
<evidence type="ECO:0000256" key="1">
    <source>
        <dbReference type="ARBA" id="ARBA00023136"/>
    </source>
</evidence>
<dbReference type="SUPFAM" id="SSF56300">
    <property type="entry name" value="Metallo-dependent phosphatases"/>
    <property type="match status" value="1"/>
</dbReference>
<feature type="region of interest" description="Disordered" evidence="2">
    <location>
        <begin position="694"/>
        <end position="719"/>
    </location>
</feature>
<keyword evidence="1 3" id="KW-0472">Membrane</keyword>
<dbReference type="Proteomes" id="UP001642501">
    <property type="component" value="Unassembled WGS sequence"/>
</dbReference>
<evidence type="ECO:0008006" key="6">
    <source>
        <dbReference type="Google" id="ProtNLM"/>
    </source>
</evidence>
<feature type="transmembrane region" description="Helical" evidence="3">
    <location>
        <begin position="885"/>
        <end position="907"/>
    </location>
</feature>
<evidence type="ECO:0000256" key="2">
    <source>
        <dbReference type="SAM" id="MobiDB-lite"/>
    </source>
</evidence>
<feature type="region of interest" description="Disordered" evidence="2">
    <location>
        <begin position="848"/>
        <end position="875"/>
    </location>
</feature>
<comment type="caution">
    <text evidence="4">The sequence shown here is derived from an EMBL/GenBank/DDBJ whole genome shotgun (WGS) entry which is preliminary data.</text>
</comment>
<accession>A0ABP0DJK9</accession>
<name>A0ABP0DJK9_9PEZI</name>
<keyword evidence="5" id="KW-1185">Reference proteome</keyword>
<evidence type="ECO:0000313" key="4">
    <source>
        <dbReference type="EMBL" id="CAK7268444.1"/>
    </source>
</evidence>
<keyword evidence="3" id="KW-1133">Transmembrane helix</keyword>
<dbReference type="InterPro" id="IPR029052">
    <property type="entry name" value="Metallo-depent_PP-like"/>
</dbReference>
<keyword evidence="3" id="KW-0812">Transmembrane</keyword>
<feature type="compositionally biased region" description="Polar residues" evidence="2">
    <location>
        <begin position="665"/>
        <end position="679"/>
    </location>
</feature>
<dbReference type="InterPro" id="IPR033308">
    <property type="entry name" value="PGAP5/Cdc1/Ted1"/>
</dbReference>
<dbReference type="EMBL" id="CAWUOM010000046">
    <property type="protein sequence ID" value="CAK7268444.1"/>
    <property type="molecule type" value="Genomic_DNA"/>
</dbReference>
<feature type="compositionally biased region" description="Low complexity" evidence="2">
    <location>
        <begin position="848"/>
        <end position="866"/>
    </location>
</feature>
<feature type="compositionally biased region" description="Low complexity" evidence="2">
    <location>
        <begin position="1"/>
        <end position="12"/>
    </location>
</feature>
<evidence type="ECO:0000313" key="5">
    <source>
        <dbReference type="Proteomes" id="UP001642501"/>
    </source>
</evidence>
<feature type="region of interest" description="Disordered" evidence="2">
    <location>
        <begin position="1"/>
        <end position="35"/>
    </location>
</feature>
<organism evidence="4 5">
    <name type="scientific">Sporothrix epigloea</name>
    <dbReference type="NCBI Taxonomy" id="1892477"/>
    <lineage>
        <taxon>Eukaryota</taxon>
        <taxon>Fungi</taxon>
        <taxon>Dikarya</taxon>
        <taxon>Ascomycota</taxon>
        <taxon>Pezizomycotina</taxon>
        <taxon>Sordariomycetes</taxon>
        <taxon>Sordariomycetidae</taxon>
        <taxon>Ophiostomatales</taxon>
        <taxon>Ophiostomataceae</taxon>
        <taxon>Sporothrix</taxon>
    </lineage>
</organism>
<dbReference type="PANTHER" id="PTHR13315:SF4">
    <property type="entry name" value="METALLOPHOSPHOESTERASE, ISOFORM E"/>
    <property type="match status" value="1"/>
</dbReference>
<reference evidence="4 5" key="1">
    <citation type="submission" date="2024-01" db="EMBL/GenBank/DDBJ databases">
        <authorList>
            <person name="Allen C."/>
            <person name="Tagirdzhanova G."/>
        </authorList>
    </citation>
    <scope>NUCLEOTIDE SEQUENCE [LARGE SCALE GENOMIC DNA]</scope>
    <source>
        <strain evidence="4 5">CBS 573.63</strain>
    </source>
</reference>
<dbReference type="PANTHER" id="PTHR13315">
    <property type="entry name" value="METALLO PHOSPHOESTERASE RELATED"/>
    <property type="match status" value="1"/>
</dbReference>
<feature type="transmembrane region" description="Helical" evidence="3">
    <location>
        <begin position="582"/>
        <end position="602"/>
    </location>
</feature>
<feature type="region of interest" description="Disordered" evidence="2">
    <location>
        <begin position="736"/>
        <end position="761"/>
    </location>
</feature>
<feature type="region of interest" description="Disordered" evidence="2">
    <location>
        <begin position="646"/>
        <end position="679"/>
    </location>
</feature>